<feature type="domain" description="Zn(2)-C6 fungal-type" evidence="4">
    <location>
        <begin position="19"/>
        <end position="49"/>
    </location>
</feature>
<comment type="caution">
    <text evidence="5">The sequence shown here is derived from an EMBL/GenBank/DDBJ whole genome shotgun (WGS) entry which is preliminary data.</text>
</comment>
<dbReference type="PROSITE" id="PS50048">
    <property type="entry name" value="ZN2_CY6_FUNGAL_2"/>
    <property type="match status" value="1"/>
</dbReference>
<dbReference type="GO" id="GO:0000981">
    <property type="term" value="F:DNA-binding transcription factor activity, RNA polymerase II-specific"/>
    <property type="evidence" value="ECO:0007669"/>
    <property type="project" value="InterPro"/>
</dbReference>
<dbReference type="PROSITE" id="PS00463">
    <property type="entry name" value="ZN2_CY6_FUNGAL_1"/>
    <property type="match status" value="1"/>
</dbReference>
<feature type="compositionally biased region" description="Polar residues" evidence="3">
    <location>
        <begin position="269"/>
        <end position="283"/>
    </location>
</feature>
<feature type="compositionally biased region" description="Low complexity" evidence="3">
    <location>
        <begin position="303"/>
        <end position="312"/>
    </location>
</feature>
<dbReference type="SUPFAM" id="SSF57701">
    <property type="entry name" value="Zn2/Cys6 DNA-binding domain"/>
    <property type="match status" value="1"/>
</dbReference>
<dbReference type="Proteomes" id="UP000799536">
    <property type="component" value="Unassembled WGS sequence"/>
</dbReference>
<dbReference type="GO" id="GO:0008270">
    <property type="term" value="F:zinc ion binding"/>
    <property type="evidence" value="ECO:0007669"/>
    <property type="project" value="InterPro"/>
</dbReference>
<dbReference type="PANTHER" id="PTHR37534:SF43">
    <property type="entry name" value="FINGER DOMAIN PROTEIN, PUTATIVE (AFU_ORTHOLOGUE AFUA_1G01850)-RELATED"/>
    <property type="match status" value="1"/>
</dbReference>
<evidence type="ECO:0000313" key="6">
    <source>
        <dbReference type="Proteomes" id="UP000799536"/>
    </source>
</evidence>
<keyword evidence="2" id="KW-0539">Nucleus</keyword>
<accession>A0A9P4MVQ1</accession>
<dbReference type="GO" id="GO:0005634">
    <property type="term" value="C:nucleus"/>
    <property type="evidence" value="ECO:0007669"/>
    <property type="project" value="UniProtKB-SubCell"/>
</dbReference>
<evidence type="ECO:0000313" key="5">
    <source>
        <dbReference type="EMBL" id="KAF2201368.1"/>
    </source>
</evidence>
<name>A0A9P4MVQ1_9PLEO</name>
<sequence>MPRPKKPGAPEPKKRSRTGCWPCKARKVKCGEQKPRCANCERQGETCDYSIRLNWEGRTKKSMNNSSSGKSNTTGSPRDSIFTFSANSQSPISLPTTSPVSVLPPQLSHYARSHSAATAPLSGDAIGRNPDQIMPLPPQMQSTLHTRAPSDYNCFLPQTSTSYMQGEVHMPTSVPYDKCLQDTHTHYRSLDPPSASINNFNDLFFVSSASYDTTTVTQTPLSPPSMLPSMRGYSPQYSGPSRTMDSIGEHYKRQKRSHSSSKTEKKTDASSASDTVSPPSYSPFTAAPLTPSSSAGSEDRTIRPTPRITNTTFHASDPRRLSVQSLLIRPSGDSQRGFHPEALYNGRQYPMEDTSYITHGYDLGHPDLDMPKNDDIHAIAIISPAIEHMELSDYEGKDLGQTACSKDIAFAKGGYYAKPVPIRIAKSLQLPSILLKNPMNLLYFHHFLNHTARILVPHDCEQNPFRQILPEMAIHDENIMNILLAFSASHRARLLSHPEPATRIAHWGQTIFPSLRQSLTSPNAYESNTTLMTAIMLASLEIISPNTFEVSISWQRHLTIARQMIISRGGPKSVKRDDQVAWFMSRWFAYLDVLGSLSGGKNGRPLGSEYWSSDNLSADEDFQIDCLLGFTGRCIGILARIAELAKQCEHQRLDDSGNVREDWRPDEDVVAQAEQIRRALEEGLSDGIVYKACNHRSSSDSTASWDAVEIYATNSMFHWAGLIHLYRRCLGHQSHSPLVQNAVREIVGLLYKVRKGSTAEACLLFPMFTAGCDALDREKRERVLERMRGVEEFGMGQVGRARRLMERVWESGRVWEGLVCGEFFG</sequence>
<feature type="compositionally biased region" description="Low complexity" evidence="3">
    <location>
        <begin position="62"/>
        <end position="76"/>
    </location>
</feature>
<evidence type="ECO:0000256" key="3">
    <source>
        <dbReference type="SAM" id="MobiDB-lite"/>
    </source>
</evidence>
<keyword evidence="6" id="KW-1185">Reference proteome</keyword>
<dbReference type="GO" id="GO:0000976">
    <property type="term" value="F:transcription cis-regulatory region binding"/>
    <property type="evidence" value="ECO:0007669"/>
    <property type="project" value="TreeGrafter"/>
</dbReference>
<dbReference type="GO" id="GO:0045944">
    <property type="term" value="P:positive regulation of transcription by RNA polymerase II"/>
    <property type="evidence" value="ECO:0007669"/>
    <property type="project" value="TreeGrafter"/>
</dbReference>
<dbReference type="Pfam" id="PF11951">
    <property type="entry name" value="Fungal_trans_2"/>
    <property type="match status" value="1"/>
</dbReference>
<protein>
    <recommendedName>
        <fullName evidence="4">Zn(2)-C6 fungal-type domain-containing protein</fullName>
    </recommendedName>
</protein>
<reference evidence="5" key="1">
    <citation type="journal article" date="2020" name="Stud. Mycol.">
        <title>101 Dothideomycetes genomes: a test case for predicting lifestyles and emergence of pathogens.</title>
        <authorList>
            <person name="Haridas S."/>
            <person name="Albert R."/>
            <person name="Binder M."/>
            <person name="Bloem J."/>
            <person name="Labutti K."/>
            <person name="Salamov A."/>
            <person name="Andreopoulos B."/>
            <person name="Baker S."/>
            <person name="Barry K."/>
            <person name="Bills G."/>
            <person name="Bluhm B."/>
            <person name="Cannon C."/>
            <person name="Castanera R."/>
            <person name="Culley D."/>
            <person name="Daum C."/>
            <person name="Ezra D."/>
            <person name="Gonzalez J."/>
            <person name="Henrissat B."/>
            <person name="Kuo A."/>
            <person name="Liang C."/>
            <person name="Lipzen A."/>
            <person name="Lutzoni F."/>
            <person name="Magnuson J."/>
            <person name="Mondo S."/>
            <person name="Nolan M."/>
            <person name="Ohm R."/>
            <person name="Pangilinan J."/>
            <person name="Park H.-J."/>
            <person name="Ramirez L."/>
            <person name="Alfaro M."/>
            <person name="Sun H."/>
            <person name="Tritt A."/>
            <person name="Yoshinaga Y."/>
            <person name="Zwiers L.-H."/>
            <person name="Turgeon B."/>
            <person name="Goodwin S."/>
            <person name="Spatafora J."/>
            <person name="Crous P."/>
            <person name="Grigoriev I."/>
        </authorList>
    </citation>
    <scope>NUCLEOTIDE SEQUENCE</scope>
    <source>
        <strain evidence="5">ATCC 74209</strain>
    </source>
</reference>
<organism evidence="5 6">
    <name type="scientific">Delitschia confertaspora ATCC 74209</name>
    <dbReference type="NCBI Taxonomy" id="1513339"/>
    <lineage>
        <taxon>Eukaryota</taxon>
        <taxon>Fungi</taxon>
        <taxon>Dikarya</taxon>
        <taxon>Ascomycota</taxon>
        <taxon>Pezizomycotina</taxon>
        <taxon>Dothideomycetes</taxon>
        <taxon>Pleosporomycetidae</taxon>
        <taxon>Pleosporales</taxon>
        <taxon>Delitschiaceae</taxon>
        <taxon>Delitschia</taxon>
    </lineage>
</organism>
<dbReference type="OrthoDB" id="5229455at2759"/>
<feature type="compositionally biased region" description="Polar residues" evidence="3">
    <location>
        <begin position="235"/>
        <end position="244"/>
    </location>
</feature>
<proteinExistence type="predicted"/>
<dbReference type="InterPro" id="IPR001138">
    <property type="entry name" value="Zn2Cys6_DnaBD"/>
</dbReference>
<dbReference type="PANTHER" id="PTHR37534">
    <property type="entry name" value="TRANSCRIPTIONAL ACTIVATOR PROTEIN UGA3"/>
    <property type="match status" value="1"/>
</dbReference>
<dbReference type="Pfam" id="PF00172">
    <property type="entry name" value="Zn_clus"/>
    <property type="match status" value="1"/>
</dbReference>
<gene>
    <name evidence="5" type="ORF">GQ43DRAFT_38935</name>
</gene>
<dbReference type="SMART" id="SM00066">
    <property type="entry name" value="GAL4"/>
    <property type="match status" value="1"/>
</dbReference>
<dbReference type="InterPro" id="IPR021858">
    <property type="entry name" value="Fun_TF"/>
</dbReference>
<dbReference type="Gene3D" id="4.10.240.10">
    <property type="entry name" value="Zn(2)-C6 fungal-type DNA-binding domain"/>
    <property type="match status" value="1"/>
</dbReference>
<comment type="subcellular location">
    <subcellularLocation>
        <location evidence="1">Nucleus</location>
    </subcellularLocation>
</comment>
<dbReference type="InterPro" id="IPR036864">
    <property type="entry name" value="Zn2-C6_fun-type_DNA-bd_sf"/>
</dbReference>
<evidence type="ECO:0000259" key="4">
    <source>
        <dbReference type="PROSITE" id="PS50048"/>
    </source>
</evidence>
<feature type="region of interest" description="Disordered" evidence="3">
    <location>
        <begin position="60"/>
        <end position="82"/>
    </location>
</feature>
<dbReference type="EMBL" id="ML993979">
    <property type="protein sequence ID" value="KAF2201368.1"/>
    <property type="molecule type" value="Genomic_DNA"/>
</dbReference>
<evidence type="ECO:0000256" key="2">
    <source>
        <dbReference type="ARBA" id="ARBA00023242"/>
    </source>
</evidence>
<evidence type="ECO:0000256" key="1">
    <source>
        <dbReference type="ARBA" id="ARBA00004123"/>
    </source>
</evidence>
<feature type="region of interest" description="Disordered" evidence="3">
    <location>
        <begin position="215"/>
        <end position="316"/>
    </location>
</feature>
<dbReference type="CDD" id="cd00067">
    <property type="entry name" value="GAL4"/>
    <property type="match status" value="1"/>
</dbReference>
<dbReference type="AlphaFoldDB" id="A0A9P4MVQ1"/>